<dbReference type="Gene3D" id="3.40.50.12660">
    <property type="match status" value="1"/>
</dbReference>
<evidence type="ECO:0000313" key="7">
    <source>
        <dbReference type="Proteomes" id="UP000076871"/>
    </source>
</evidence>
<keyword evidence="3" id="KW-0788">Thiol protease</keyword>
<dbReference type="InParanoid" id="A0A165D1C9"/>
<dbReference type="GeneID" id="63819026"/>
<dbReference type="GO" id="GO:0006915">
    <property type="term" value="P:apoptotic process"/>
    <property type="evidence" value="ECO:0007669"/>
    <property type="project" value="UniProtKB-KW"/>
</dbReference>
<dbReference type="PANTHER" id="PTHR48104">
    <property type="entry name" value="METACASPASE-4"/>
    <property type="match status" value="1"/>
</dbReference>
<organism evidence="6 7">
    <name type="scientific">Laetiporus sulphureus 93-53</name>
    <dbReference type="NCBI Taxonomy" id="1314785"/>
    <lineage>
        <taxon>Eukaryota</taxon>
        <taxon>Fungi</taxon>
        <taxon>Dikarya</taxon>
        <taxon>Basidiomycota</taxon>
        <taxon>Agaricomycotina</taxon>
        <taxon>Agaricomycetes</taxon>
        <taxon>Polyporales</taxon>
        <taxon>Laetiporus</taxon>
    </lineage>
</organism>
<name>A0A165D1C9_9APHY</name>
<evidence type="ECO:0000256" key="1">
    <source>
        <dbReference type="ARBA" id="ARBA00009005"/>
    </source>
</evidence>
<dbReference type="GO" id="GO:0006508">
    <property type="term" value="P:proteolysis"/>
    <property type="evidence" value="ECO:0007669"/>
    <property type="project" value="InterPro"/>
</dbReference>
<dbReference type="Proteomes" id="UP000076871">
    <property type="component" value="Unassembled WGS sequence"/>
</dbReference>
<reference evidence="6 7" key="1">
    <citation type="journal article" date="2016" name="Mol. Biol. Evol.">
        <title>Comparative Genomics of Early-Diverging Mushroom-Forming Fungi Provides Insights into the Origins of Lignocellulose Decay Capabilities.</title>
        <authorList>
            <person name="Nagy L.G."/>
            <person name="Riley R."/>
            <person name="Tritt A."/>
            <person name="Adam C."/>
            <person name="Daum C."/>
            <person name="Floudas D."/>
            <person name="Sun H."/>
            <person name="Yadav J.S."/>
            <person name="Pangilinan J."/>
            <person name="Larsson K.H."/>
            <person name="Matsuura K."/>
            <person name="Barry K."/>
            <person name="Labutti K."/>
            <person name="Kuo R."/>
            <person name="Ohm R.A."/>
            <person name="Bhattacharya S.S."/>
            <person name="Shirouzu T."/>
            <person name="Yoshinaga Y."/>
            <person name="Martin F.M."/>
            <person name="Grigoriev I.V."/>
            <person name="Hibbett D.S."/>
        </authorList>
    </citation>
    <scope>NUCLEOTIDE SEQUENCE [LARGE SCALE GENOMIC DNA]</scope>
    <source>
        <strain evidence="6 7">93-53</strain>
    </source>
</reference>
<keyword evidence="3" id="KW-0645">Protease</keyword>
<dbReference type="EMBL" id="KV427640">
    <property type="protein sequence ID" value="KZT03947.1"/>
    <property type="molecule type" value="Genomic_DNA"/>
</dbReference>
<dbReference type="AlphaFoldDB" id="A0A165D1C9"/>
<dbReference type="InterPro" id="IPR050452">
    <property type="entry name" value="Metacaspase"/>
</dbReference>
<protein>
    <recommendedName>
        <fullName evidence="5">Peptidase C14 caspase domain-containing protein</fullName>
    </recommendedName>
</protein>
<feature type="region of interest" description="Disordered" evidence="4">
    <location>
        <begin position="1"/>
        <end position="40"/>
    </location>
</feature>
<sequence length="315" mass="34677">MVPTDGTSGSSHASGKQILSDDEQSPLTAEQDCGGDACAESSEPINKKAVIIGINYAGNMSLPQLNGCHNDAFNMKQCLVKCRGFLEEHITLLIDDGNNATPQPNRQTIIQELRNLVQDAQSDDWLFLHFSGHGAQLPAIEQDEVDGKDEDILPSDYDAVEPIRDNELNDILVKRLPRRCLLTCVFDSCHSESIMDLPLVYNGDNYLHSEVTEAFREAKGSLGHVACFSACVDEGTAQEIRKGGMDVGAYTNALIQVMEMHPHCTCVQCVQEVNKILKEEELTQTAHVSVVDKRDIRQDIFFGRACPVVSSTHTM</sequence>
<dbReference type="GO" id="GO:0005737">
    <property type="term" value="C:cytoplasm"/>
    <property type="evidence" value="ECO:0007669"/>
    <property type="project" value="TreeGrafter"/>
</dbReference>
<dbReference type="Pfam" id="PF00656">
    <property type="entry name" value="Peptidase_C14"/>
    <property type="match status" value="1"/>
</dbReference>
<keyword evidence="7" id="KW-1185">Reference proteome</keyword>
<evidence type="ECO:0000313" key="6">
    <source>
        <dbReference type="EMBL" id="KZT03947.1"/>
    </source>
</evidence>
<feature type="compositionally biased region" description="Polar residues" evidence="4">
    <location>
        <begin position="1"/>
        <end position="14"/>
    </location>
</feature>
<evidence type="ECO:0000259" key="5">
    <source>
        <dbReference type="Pfam" id="PF00656"/>
    </source>
</evidence>
<keyword evidence="2" id="KW-0053">Apoptosis</keyword>
<dbReference type="RefSeq" id="XP_040761687.1">
    <property type="nucleotide sequence ID" value="XM_040901995.1"/>
</dbReference>
<accession>A0A165D1C9</accession>
<gene>
    <name evidence="6" type="ORF">LAESUDRAFT_319487</name>
</gene>
<keyword evidence="3" id="KW-0378">Hydrolase</keyword>
<dbReference type="SUPFAM" id="SSF52129">
    <property type="entry name" value="Caspase-like"/>
    <property type="match status" value="1"/>
</dbReference>
<feature type="domain" description="Peptidase C14 caspase" evidence="5">
    <location>
        <begin position="47"/>
        <end position="285"/>
    </location>
</feature>
<evidence type="ECO:0000256" key="2">
    <source>
        <dbReference type="ARBA" id="ARBA00022703"/>
    </source>
</evidence>
<evidence type="ECO:0000256" key="4">
    <source>
        <dbReference type="SAM" id="MobiDB-lite"/>
    </source>
</evidence>
<dbReference type="InterPro" id="IPR011600">
    <property type="entry name" value="Pept_C14_caspase"/>
</dbReference>
<comment type="similarity">
    <text evidence="1">Belongs to the peptidase C14B family.</text>
</comment>
<dbReference type="InterPro" id="IPR029030">
    <property type="entry name" value="Caspase-like_dom_sf"/>
</dbReference>
<evidence type="ECO:0000256" key="3">
    <source>
        <dbReference type="ARBA" id="ARBA00022807"/>
    </source>
</evidence>
<dbReference type="GO" id="GO:0004197">
    <property type="term" value="F:cysteine-type endopeptidase activity"/>
    <property type="evidence" value="ECO:0007669"/>
    <property type="project" value="InterPro"/>
</dbReference>
<dbReference type="OrthoDB" id="3223806at2759"/>
<dbReference type="PANTHER" id="PTHR48104:SF30">
    <property type="entry name" value="METACASPASE-1"/>
    <property type="match status" value="1"/>
</dbReference>
<proteinExistence type="inferred from homology"/>